<name>A0A369M482_9ACTN</name>
<dbReference type="SMART" id="SM00052">
    <property type="entry name" value="EAL"/>
    <property type="match status" value="1"/>
</dbReference>
<feature type="domain" description="EAL" evidence="2">
    <location>
        <begin position="46"/>
        <end position="300"/>
    </location>
</feature>
<dbReference type="EMBL" id="PPTS01000003">
    <property type="protein sequence ID" value="RDB65737.1"/>
    <property type="molecule type" value="Genomic_DNA"/>
</dbReference>
<evidence type="ECO:0000259" key="2">
    <source>
        <dbReference type="PROSITE" id="PS50883"/>
    </source>
</evidence>
<dbReference type="CDD" id="cd01948">
    <property type="entry name" value="EAL"/>
    <property type="match status" value="1"/>
</dbReference>
<dbReference type="InterPro" id="IPR035919">
    <property type="entry name" value="EAL_sf"/>
</dbReference>
<gene>
    <name evidence="3" type="ORF">C1877_06395</name>
</gene>
<dbReference type="Proteomes" id="UP000254000">
    <property type="component" value="Unassembled WGS sequence"/>
</dbReference>
<evidence type="ECO:0000313" key="3">
    <source>
        <dbReference type="EMBL" id="RDB65737.1"/>
    </source>
</evidence>
<proteinExistence type="predicted"/>
<accession>A0A369M482</accession>
<dbReference type="InterPro" id="IPR050706">
    <property type="entry name" value="Cyclic-di-GMP_PDE-like"/>
</dbReference>
<dbReference type="InterPro" id="IPR001633">
    <property type="entry name" value="EAL_dom"/>
</dbReference>
<dbReference type="Gene3D" id="3.20.20.450">
    <property type="entry name" value="EAL domain"/>
    <property type="match status" value="1"/>
</dbReference>
<sequence length="332" mass="37019">MAREHEVAHLAPWRRRRADRAMLRACDRRARRGAPDGAALDRLRRERELADLLDGSLANGDFSVLLQPKVRLADGAVAGAEALARWLHPREGTIYPSEFVPVLERSGAVRALDLYVFERVCERLARWLREGREPVPVSVNLSRRHFEDPRFLARFADTADRLGVPRGLLEMELTESIFLDDEAIDNVKRAVRDLRAAGFSCSLDDFGSGYSSLGLLKEFDVSALKLDRRFFREDTPRARDVVEAVVRLAAKLGLDTVAEGIEDERQLAFLQSVGCGLVQDYVFAEPLPFDEFERWADTRARAVASGAGSASRSVPGMPAASRNVRTAASMSR</sequence>
<comment type="caution">
    <text evidence="3">The sequence shown here is derived from an EMBL/GenBank/DDBJ whole genome shotgun (WGS) entry which is preliminary data.</text>
</comment>
<organism evidence="3 4">
    <name type="scientific">Gordonibacter pamelaeae</name>
    <dbReference type="NCBI Taxonomy" id="471189"/>
    <lineage>
        <taxon>Bacteria</taxon>
        <taxon>Bacillati</taxon>
        <taxon>Actinomycetota</taxon>
        <taxon>Coriobacteriia</taxon>
        <taxon>Eggerthellales</taxon>
        <taxon>Eggerthellaceae</taxon>
        <taxon>Gordonibacter</taxon>
    </lineage>
</organism>
<dbReference type="GO" id="GO:0071111">
    <property type="term" value="F:cyclic-guanylate-specific phosphodiesterase activity"/>
    <property type="evidence" value="ECO:0007669"/>
    <property type="project" value="InterPro"/>
</dbReference>
<dbReference type="PANTHER" id="PTHR33121">
    <property type="entry name" value="CYCLIC DI-GMP PHOSPHODIESTERASE PDEF"/>
    <property type="match status" value="1"/>
</dbReference>
<feature type="region of interest" description="Disordered" evidence="1">
    <location>
        <begin position="306"/>
        <end position="332"/>
    </location>
</feature>
<dbReference type="OrthoDB" id="9805474at2"/>
<dbReference type="PROSITE" id="PS50883">
    <property type="entry name" value="EAL"/>
    <property type="match status" value="1"/>
</dbReference>
<evidence type="ECO:0000256" key="1">
    <source>
        <dbReference type="SAM" id="MobiDB-lite"/>
    </source>
</evidence>
<protein>
    <recommendedName>
        <fullName evidence="2">EAL domain-containing protein</fullName>
    </recommendedName>
</protein>
<evidence type="ECO:0000313" key="4">
    <source>
        <dbReference type="Proteomes" id="UP000254000"/>
    </source>
</evidence>
<dbReference type="PANTHER" id="PTHR33121:SF70">
    <property type="entry name" value="SIGNALING PROTEIN YKOW"/>
    <property type="match status" value="1"/>
</dbReference>
<dbReference type="SUPFAM" id="SSF141868">
    <property type="entry name" value="EAL domain-like"/>
    <property type="match status" value="1"/>
</dbReference>
<dbReference type="AlphaFoldDB" id="A0A369M482"/>
<keyword evidence="4" id="KW-1185">Reference proteome</keyword>
<reference evidence="3 4" key="1">
    <citation type="journal article" date="2018" name="Elife">
        <title>Discovery and characterization of a prevalent human gut bacterial enzyme sufficient for the inactivation of a family of plant toxins.</title>
        <authorList>
            <person name="Koppel N."/>
            <person name="Bisanz J.E."/>
            <person name="Pandelia M.E."/>
            <person name="Turnbaugh P.J."/>
            <person name="Balskus E.P."/>
        </authorList>
    </citation>
    <scope>NUCLEOTIDE SEQUENCE [LARGE SCALE GENOMIC DNA]</scope>
    <source>
        <strain evidence="3 4">3C</strain>
    </source>
</reference>
<dbReference type="Pfam" id="PF00563">
    <property type="entry name" value="EAL"/>
    <property type="match status" value="1"/>
</dbReference>
<feature type="compositionally biased region" description="Polar residues" evidence="1">
    <location>
        <begin position="323"/>
        <end position="332"/>
    </location>
</feature>